<reference evidence="3 4" key="1">
    <citation type="submission" date="2019-07" db="EMBL/GenBank/DDBJ databases">
        <title>Genomics analysis of Aphanomyces spp. identifies a new class of oomycete effector associated with host adaptation.</title>
        <authorList>
            <person name="Gaulin E."/>
        </authorList>
    </citation>
    <scope>NUCLEOTIDE SEQUENCE [LARGE SCALE GENOMIC DNA]</scope>
    <source>
        <strain evidence="3 4">ATCC 201684</strain>
    </source>
</reference>
<gene>
    <name evidence="3" type="ORF">Ae201684_008378</name>
</gene>
<dbReference type="PANTHER" id="PTHR13076">
    <property type="entry name" value="COILED-COIL AND C2 DOMAIN-CONTAINING PROTEIN 1-LIKE"/>
    <property type="match status" value="1"/>
</dbReference>
<feature type="compositionally biased region" description="Pro residues" evidence="1">
    <location>
        <begin position="305"/>
        <end position="319"/>
    </location>
</feature>
<dbReference type="VEuPathDB" id="FungiDB:AeMF1_008562"/>
<evidence type="ECO:0000256" key="1">
    <source>
        <dbReference type="SAM" id="MobiDB-lite"/>
    </source>
</evidence>
<dbReference type="GO" id="GO:0001227">
    <property type="term" value="F:DNA-binding transcription repressor activity, RNA polymerase II-specific"/>
    <property type="evidence" value="ECO:0007669"/>
    <property type="project" value="InterPro"/>
</dbReference>
<sequence>MFWKKKEDSKTLRASKASQSKDSDDDFNLAQFGIKPVSDKDVEADLAKLMADVKKELGRGGSSMEDDNAFSDGESEIMRQIQSIGASDNAATHIMNHLSMHEDSDGDMDDVSDSDMNDPTLQAELNAILGAKAPPPPPQDERTRLQQLINEEKQRAVQLKREGKVQEALAALRAMKSYEAQLQNLGSPTIAQEVAQPRQQTAPIAANPSPIAILPRRDSIEDHEIEVTDEDVANPEFDAILNGQPSSLAPNRIEELEAEIASKRREAVALKKNNQILEALAALRQIKSLEATLQQLQAEQETTRPPAPQQQITPPPAAALPPATEPEKDAHDSIEVTDEDMDKYDDELRKLHERPQPPPPSQPPRAPVAYSESSHLIDEFDEDEDDAFHDAVEPPTPPQPTLQDQLDAAKAAAVALKRQGKIQEALAQLRLAKSLETQLNPGLKDQQRLAAFEAIERQLVEFGNESRAEANRLLSIDRQQSLAQLNQYKVYAAALETLRAAKANPRQPPPSTRVVETVNMIEHMNRDVDLNQIEVSVLQLRSASTVQRDLFAKLLLNIPSQNPHELTTSSARGGAMYTFNSVAKFPIQRTRGLVKLCELRKAQIEVFTTAGFFTSSESVGKASLPLLPLVSSCEIHCWLPLMVGRRPCGLDIEIRLRLQVPLRDKEFRPIKTTTFVVDSYPPLEDDAPALPPPPVQVPSPPVPPMASVDISTDQEDPHDVELLVSYDVICEEMEKLSKKLEIEPKQEVVVDRYESLALKKQLLEIDMQSGKLTLDVYLERLRARIVRDKALARALFQRGLKMDAARVLHRVKVMEQEIATATTAVQEQVEPPTLAQESST</sequence>
<accession>A0A6G0X5K4</accession>
<feature type="compositionally biased region" description="Basic and acidic residues" evidence="1">
    <location>
        <begin position="325"/>
        <end position="334"/>
    </location>
</feature>
<dbReference type="EMBL" id="VJMJ01000101">
    <property type="protein sequence ID" value="KAF0735167.1"/>
    <property type="molecule type" value="Genomic_DNA"/>
</dbReference>
<dbReference type="PANTHER" id="PTHR13076:SF9">
    <property type="entry name" value="COILED-COIL AND C2 DOMAIN-CONTAINING PROTEIN 1-LIKE"/>
    <property type="match status" value="1"/>
</dbReference>
<dbReference type="InterPro" id="IPR039725">
    <property type="entry name" value="CC2D1A/B"/>
</dbReference>
<proteinExistence type="predicted"/>
<evidence type="ECO:0000313" key="3">
    <source>
        <dbReference type="EMBL" id="KAF0735167.1"/>
    </source>
</evidence>
<protein>
    <recommendedName>
        <fullName evidence="2">C2 domain-containing protein</fullName>
    </recommendedName>
</protein>
<feature type="region of interest" description="Disordered" evidence="1">
    <location>
        <begin position="100"/>
        <end position="141"/>
    </location>
</feature>
<name>A0A6G0X5K4_9STRA</name>
<feature type="region of interest" description="Disordered" evidence="1">
    <location>
        <begin position="1"/>
        <end position="27"/>
    </location>
</feature>
<dbReference type="PROSITE" id="PS50004">
    <property type="entry name" value="C2"/>
    <property type="match status" value="1"/>
</dbReference>
<dbReference type="InterPro" id="IPR000008">
    <property type="entry name" value="C2_dom"/>
</dbReference>
<comment type="caution">
    <text evidence="3">The sequence shown here is derived from an EMBL/GenBank/DDBJ whole genome shotgun (WGS) entry which is preliminary data.</text>
</comment>
<feature type="domain" description="C2" evidence="2">
    <location>
        <begin position="514"/>
        <end position="639"/>
    </location>
</feature>
<feature type="compositionally biased region" description="Pro residues" evidence="1">
    <location>
        <begin position="356"/>
        <end position="366"/>
    </location>
</feature>
<organism evidence="3 4">
    <name type="scientific">Aphanomyces euteiches</name>
    <dbReference type="NCBI Taxonomy" id="100861"/>
    <lineage>
        <taxon>Eukaryota</taxon>
        <taxon>Sar</taxon>
        <taxon>Stramenopiles</taxon>
        <taxon>Oomycota</taxon>
        <taxon>Saprolegniomycetes</taxon>
        <taxon>Saprolegniales</taxon>
        <taxon>Verrucalvaceae</taxon>
        <taxon>Aphanomyces</taxon>
    </lineage>
</organism>
<dbReference type="AlphaFoldDB" id="A0A6G0X5K4"/>
<feature type="compositionally biased region" description="Acidic residues" evidence="1">
    <location>
        <begin position="104"/>
        <end position="116"/>
    </location>
</feature>
<feature type="compositionally biased region" description="Basic and acidic residues" evidence="1">
    <location>
        <begin position="1"/>
        <end position="11"/>
    </location>
</feature>
<keyword evidence="4" id="KW-1185">Reference proteome</keyword>
<evidence type="ECO:0000313" key="4">
    <source>
        <dbReference type="Proteomes" id="UP000481153"/>
    </source>
</evidence>
<dbReference type="Proteomes" id="UP000481153">
    <property type="component" value="Unassembled WGS sequence"/>
</dbReference>
<evidence type="ECO:0000259" key="2">
    <source>
        <dbReference type="PROSITE" id="PS50004"/>
    </source>
</evidence>
<feature type="region of interest" description="Disordered" evidence="1">
    <location>
        <begin position="351"/>
        <end position="372"/>
    </location>
</feature>
<feature type="region of interest" description="Disordered" evidence="1">
    <location>
        <begin position="296"/>
        <end position="338"/>
    </location>
</feature>